<feature type="signal peptide" evidence="2">
    <location>
        <begin position="1"/>
        <end position="24"/>
    </location>
</feature>
<accession>D6LGR1</accession>
<keyword evidence="1" id="KW-0812">Transmembrane</keyword>
<dbReference type="EMBL" id="GG770381">
    <property type="protein sequence ID" value="EFG29346.2"/>
    <property type="molecule type" value="Genomic_DNA"/>
</dbReference>
<evidence type="ECO:0000313" key="3">
    <source>
        <dbReference type="EMBL" id="EFG29346.2"/>
    </source>
</evidence>
<evidence type="ECO:0000256" key="2">
    <source>
        <dbReference type="SAM" id="SignalP"/>
    </source>
</evidence>
<protein>
    <submittedName>
        <fullName evidence="3">DNA/RNA non-specific endonuclease</fullName>
    </submittedName>
</protein>
<feature type="chain" id="PRO_5003086255" evidence="2">
    <location>
        <begin position="25"/>
        <end position="241"/>
    </location>
</feature>
<keyword evidence="3" id="KW-0540">Nuclease</keyword>
<evidence type="ECO:0000256" key="1">
    <source>
        <dbReference type="SAM" id="Phobius"/>
    </source>
</evidence>
<dbReference type="Proteomes" id="UP000003964">
    <property type="component" value="Unassembled WGS sequence"/>
</dbReference>
<keyword evidence="1" id="KW-0472">Membrane</keyword>
<dbReference type="PROSITE" id="PS51257">
    <property type="entry name" value="PROKAR_LIPOPROTEIN"/>
    <property type="match status" value="1"/>
</dbReference>
<organism evidence="3 4">
    <name type="scientific">Fusobacterium periodonticum 1_1_41FAA</name>
    <dbReference type="NCBI Taxonomy" id="469621"/>
    <lineage>
        <taxon>Bacteria</taxon>
        <taxon>Fusobacteriati</taxon>
        <taxon>Fusobacteriota</taxon>
        <taxon>Fusobacteriia</taxon>
        <taxon>Fusobacteriales</taxon>
        <taxon>Fusobacteriaceae</taxon>
        <taxon>Fusobacterium</taxon>
    </lineage>
</organism>
<feature type="transmembrane region" description="Helical" evidence="1">
    <location>
        <begin position="214"/>
        <end position="238"/>
    </location>
</feature>
<dbReference type="RefSeq" id="WP_008820885.1">
    <property type="nucleotide sequence ID" value="NZ_GG770381.1"/>
</dbReference>
<keyword evidence="2" id="KW-0732">Signal</keyword>
<keyword evidence="3" id="KW-0378">Hydrolase</keyword>
<reference evidence="3 4" key="1">
    <citation type="submission" date="2010-03" db="EMBL/GenBank/DDBJ databases">
        <title>The Genome Sequence of Fusobacterium sp. 1_1_41FAA.</title>
        <authorList>
            <consortium name="The Broad Institute Genome Sequencing Platform"/>
            <person name="Ward D."/>
            <person name="Earl A."/>
            <person name="Feldgarden M."/>
            <person name="Gevers D."/>
            <person name="Young S.K."/>
            <person name="Zeng Q."/>
            <person name="Koehrsen M."/>
            <person name="Alvarado L."/>
            <person name="Berlin A."/>
            <person name="Borenstein D."/>
            <person name="Chapman S."/>
            <person name="Chen Z."/>
            <person name="Engels R."/>
            <person name="Freedman E."/>
            <person name="Gellesch M."/>
            <person name="Goldberg J."/>
            <person name="Griggs A."/>
            <person name="Gujja S."/>
            <person name="Heilman E."/>
            <person name="Heiman D."/>
            <person name="Hepburn T."/>
            <person name="Howarth C."/>
            <person name="Jen D."/>
            <person name="Larson L."/>
            <person name="Mehta T."/>
            <person name="Park D."/>
            <person name="Pearson M."/>
            <person name="Richards J."/>
            <person name="Roberts A."/>
            <person name="Saif S."/>
            <person name="Shea T."/>
            <person name="Shenoy N."/>
            <person name="Sisk P."/>
            <person name="Stolte C."/>
            <person name="Sykes S."/>
            <person name="Walk T."/>
            <person name="White J."/>
            <person name="Yandava C."/>
            <person name="Strauss J.C."/>
            <person name="Ambrose C.E."/>
            <person name="Allen-Vercoe E."/>
            <person name="Haas B."/>
            <person name="Henn M.R."/>
            <person name="Nusbaum C."/>
            <person name="Birren B."/>
        </authorList>
    </citation>
    <scope>NUCLEOTIDE SEQUENCE [LARGE SCALE GENOMIC DNA]</scope>
    <source>
        <strain evidence="3 4">1_1_41FAA</strain>
    </source>
</reference>
<keyword evidence="1" id="KW-1133">Transmembrane helix</keyword>
<evidence type="ECO:0000313" key="4">
    <source>
        <dbReference type="Proteomes" id="UP000003964"/>
    </source>
</evidence>
<keyword evidence="3" id="KW-0255">Endonuclease</keyword>
<dbReference type="GO" id="GO:0004519">
    <property type="term" value="F:endonuclease activity"/>
    <property type="evidence" value="ECO:0007669"/>
    <property type="project" value="UniProtKB-KW"/>
</dbReference>
<name>D6LGR1_9FUSO</name>
<sequence length="241" mass="27968">MLKKIILFVLLLILTACSSTYVSKTEVIRKKETIKLAITTPDKDIYLLGDNYDYQFVGKEARKLQTLIEFQKMKGLTKENLTQVKKRIRISKDGNMTLSISTEFTIYKKSEVDKSNKNFEKEQEDFINDFKKKLKEKDIEYIVKEDEEGWHFDLPNAIEVSGKTVRLPNRNDILQKSSDKIINLELDLAVEYQLSDAEYQKRVSNERWRSAGEFVLGVIAAPFVIAWGILTIPVWIYAVTQ</sequence>
<dbReference type="AlphaFoldDB" id="D6LGR1"/>
<proteinExistence type="predicted"/>
<gene>
    <name evidence="3" type="ORF">HMPREF0400_00914</name>
</gene>